<dbReference type="GO" id="GO:0000502">
    <property type="term" value="C:proteasome complex"/>
    <property type="evidence" value="ECO:0007669"/>
    <property type="project" value="UniProtKB-KW"/>
</dbReference>
<name>F2F2J1_SOLSS</name>
<dbReference type="HOGENOM" id="CLU_2572040_0_0_9"/>
<organism evidence="2 3">
    <name type="scientific">Solibacillus silvestris (strain StLB046)</name>
    <name type="common">Bacillus silvestris</name>
    <dbReference type="NCBI Taxonomy" id="1002809"/>
    <lineage>
        <taxon>Bacteria</taxon>
        <taxon>Bacillati</taxon>
        <taxon>Bacillota</taxon>
        <taxon>Bacilli</taxon>
        <taxon>Bacillales</taxon>
        <taxon>Caryophanaceae</taxon>
        <taxon>Solibacillus</taxon>
    </lineage>
</organism>
<dbReference type="AlphaFoldDB" id="F2F2J1"/>
<dbReference type="RefSeq" id="WP_014823282.1">
    <property type="nucleotide sequence ID" value="NC_018065.1"/>
</dbReference>
<keyword evidence="2" id="KW-0647">Proteasome</keyword>
<evidence type="ECO:0000313" key="3">
    <source>
        <dbReference type="Proteomes" id="UP000006691"/>
    </source>
</evidence>
<evidence type="ECO:0000256" key="1">
    <source>
        <dbReference type="SAM" id="Coils"/>
    </source>
</evidence>
<feature type="coiled-coil region" evidence="1">
    <location>
        <begin position="44"/>
        <end position="78"/>
    </location>
</feature>
<proteinExistence type="predicted"/>
<dbReference type="Proteomes" id="UP000006691">
    <property type="component" value="Chromosome"/>
</dbReference>
<dbReference type="EMBL" id="AP012157">
    <property type="protein sequence ID" value="BAK15829.1"/>
    <property type="molecule type" value="Genomic_DNA"/>
</dbReference>
<keyword evidence="3" id="KW-1185">Reference proteome</keyword>
<reference evidence="2 3" key="2">
    <citation type="journal article" date="2012" name="J. Biosci. Bioeng.">
        <title>Complete genome sequence and characterization of the N-acylhomoserine lactone-degrading gene of the potato leaf-associated Solibacillus silvestris.</title>
        <authorList>
            <person name="Morohoshi T."/>
            <person name="Tominaga Y."/>
            <person name="Someya N."/>
            <person name="Ikeda T."/>
        </authorList>
    </citation>
    <scope>NUCLEOTIDE SEQUENCE [LARGE SCALE GENOMIC DNA]</scope>
    <source>
        <strain evidence="2 3">StLB046</strain>
    </source>
</reference>
<keyword evidence="1" id="KW-0175">Coiled coil</keyword>
<dbReference type="PATRIC" id="fig|1002809.3.peg.1418"/>
<accession>F2F2J1</accession>
<dbReference type="KEGG" id="siv:SSIL_1406"/>
<gene>
    <name evidence="2" type="ordered locus">SSIL_1406</name>
</gene>
<sequence>MTKLNTLIQKCETQKVVSAKLVKGVMGHLRSEELRLKRKHSKAAHEKNLEYQALKKKLGEQKRENAALRRELEKYRAEENK</sequence>
<evidence type="ECO:0000313" key="2">
    <source>
        <dbReference type="EMBL" id="BAK15829.1"/>
    </source>
</evidence>
<protein>
    <submittedName>
        <fullName evidence="2">ATP-dependent 26S proteasome regulatory subunit</fullName>
    </submittedName>
</protein>
<reference evidence="3" key="1">
    <citation type="submission" date="2011-04" db="EMBL/GenBank/DDBJ databases">
        <title>Genome sequence of Solibacillus silvestris StLB046.</title>
        <authorList>
            <person name="Morohoshi T."/>
            <person name="Someya N."/>
            <person name="Ikeda T."/>
        </authorList>
    </citation>
    <scope>NUCLEOTIDE SEQUENCE [LARGE SCALE GENOMIC DNA]</scope>
    <source>
        <strain evidence="3">StLB046</strain>
    </source>
</reference>